<protein>
    <recommendedName>
        <fullName evidence="2">F-box domain-containing protein</fullName>
    </recommendedName>
</protein>
<dbReference type="PANTHER" id="PTHR32212:SF260">
    <property type="entry name" value="LEUCINE-RICH REPEAT DOMAIN SUPERFAMILY, F-BOX-LIKE DOMAIN SUPERFAMILY"/>
    <property type="match status" value="1"/>
</dbReference>
<dbReference type="Pfam" id="PF00646">
    <property type="entry name" value="F-box"/>
    <property type="match status" value="1"/>
</dbReference>
<feature type="compositionally biased region" description="Basic and acidic residues" evidence="1">
    <location>
        <begin position="433"/>
        <end position="442"/>
    </location>
</feature>
<dbReference type="Gene3D" id="3.80.10.10">
    <property type="entry name" value="Ribonuclease Inhibitor"/>
    <property type="match status" value="1"/>
</dbReference>
<organism evidence="3 4">
    <name type="scientific">Deinandra increscens subsp. villosa</name>
    <dbReference type="NCBI Taxonomy" id="3103831"/>
    <lineage>
        <taxon>Eukaryota</taxon>
        <taxon>Viridiplantae</taxon>
        <taxon>Streptophyta</taxon>
        <taxon>Embryophyta</taxon>
        <taxon>Tracheophyta</taxon>
        <taxon>Spermatophyta</taxon>
        <taxon>Magnoliopsida</taxon>
        <taxon>eudicotyledons</taxon>
        <taxon>Gunneridae</taxon>
        <taxon>Pentapetalae</taxon>
        <taxon>asterids</taxon>
        <taxon>campanulids</taxon>
        <taxon>Asterales</taxon>
        <taxon>Asteraceae</taxon>
        <taxon>Asteroideae</taxon>
        <taxon>Heliantheae alliance</taxon>
        <taxon>Madieae</taxon>
        <taxon>Madiinae</taxon>
        <taxon>Deinandra</taxon>
    </lineage>
</organism>
<dbReference type="PANTHER" id="PTHR32212">
    <property type="entry name" value="CYCLIN-LIKE F-BOX"/>
    <property type="match status" value="1"/>
</dbReference>
<feature type="domain" description="F-box" evidence="2">
    <location>
        <begin position="20"/>
        <end position="60"/>
    </location>
</feature>
<dbReference type="InterPro" id="IPR053781">
    <property type="entry name" value="F-box_AtFBL13-like"/>
</dbReference>
<dbReference type="Gene3D" id="1.20.1280.50">
    <property type="match status" value="1"/>
</dbReference>
<dbReference type="CDD" id="cd22160">
    <property type="entry name" value="F-box_AtFBL13-like"/>
    <property type="match status" value="1"/>
</dbReference>
<dbReference type="InterPro" id="IPR032675">
    <property type="entry name" value="LRR_dom_sf"/>
</dbReference>
<proteinExistence type="predicted"/>
<dbReference type="InterPro" id="IPR036047">
    <property type="entry name" value="F-box-like_dom_sf"/>
</dbReference>
<dbReference type="InterPro" id="IPR001810">
    <property type="entry name" value="F-box_dom"/>
</dbReference>
<accession>A0AAP0GUS9</accession>
<name>A0AAP0GUS9_9ASTR</name>
<gene>
    <name evidence="3" type="ORF">SSX86_020554</name>
</gene>
<evidence type="ECO:0000313" key="4">
    <source>
        <dbReference type="Proteomes" id="UP001408789"/>
    </source>
</evidence>
<dbReference type="SUPFAM" id="SSF81383">
    <property type="entry name" value="F-box domain"/>
    <property type="match status" value="1"/>
</dbReference>
<dbReference type="Proteomes" id="UP001408789">
    <property type="component" value="Unassembled WGS sequence"/>
</dbReference>
<dbReference type="SMART" id="SM00256">
    <property type="entry name" value="FBOX"/>
    <property type="match status" value="1"/>
</dbReference>
<reference evidence="3 4" key="1">
    <citation type="submission" date="2024-04" db="EMBL/GenBank/DDBJ databases">
        <title>The reference genome of an endangered Asteraceae, Deinandra increscens subsp. villosa, native to the Central Coast of California.</title>
        <authorList>
            <person name="Guilliams M."/>
            <person name="Hasenstab-Lehman K."/>
            <person name="Meyer R."/>
            <person name="Mcevoy S."/>
        </authorList>
    </citation>
    <scope>NUCLEOTIDE SEQUENCE [LARGE SCALE GENOMIC DNA]</scope>
    <source>
        <tissue evidence="3">Leaf</tissue>
    </source>
</reference>
<dbReference type="InterPro" id="IPR055411">
    <property type="entry name" value="LRR_FXL15/At3g58940/PEG3-like"/>
</dbReference>
<dbReference type="SUPFAM" id="SSF52047">
    <property type="entry name" value="RNI-like"/>
    <property type="match status" value="1"/>
</dbReference>
<evidence type="ECO:0000313" key="3">
    <source>
        <dbReference type="EMBL" id="KAK9059850.1"/>
    </source>
</evidence>
<dbReference type="AlphaFoldDB" id="A0AAP0GUS9"/>
<evidence type="ECO:0000259" key="2">
    <source>
        <dbReference type="SMART" id="SM00256"/>
    </source>
</evidence>
<keyword evidence="4" id="KW-1185">Reference proteome</keyword>
<sequence>MDFVHFKPRMNLGDDRLSVLPDDLIHKILSFISLKYAIRTSGLSSRWRFLWTSMPYFNISTDDFHSLHHLSEFVNHLFSGRNSHIEVHSVELSFLRHSFHRPFSDALLKRILDYAFSHNVQKLSFSCLFDEEIDFPLHLFRSQSLKYLRLSGCDRVLDPFSIILASTWELQALTTLHLDNVSFYEESLVSKCANLKNLTLNNFEGRSESFTVCHPRLFNLTIKDGFWGPKAVNVVAPQLKNLTIRSCFARHHITVPNLASLVFRDKSFSGSGVLQFSTELPYLEKVDLCVFSRDKWNGCRISALLQQLRNVKFLTLNLEFVEPLISYMERISLQPSPFSNLESLKIYPVYIHSDDEAHKKVNLTSKVMTYLLDGSPSATFTLISYEEIKEKQQKAQAIANAATAESLMASLLVLLEKEKANIETDGTRMSPMGRHEENSTDEEKNETEDQVQAPVERMQLHFKRKMAQMKRCWEDVGTQIDQGKRNTRNIISRLRDIEVLLLKDLPSSKRDELQACFSSLCAEVDIVVKKILHHMMIPQNKLSDCFNELATTSLQSS</sequence>
<feature type="region of interest" description="Disordered" evidence="1">
    <location>
        <begin position="423"/>
        <end position="451"/>
    </location>
</feature>
<dbReference type="EMBL" id="JBCNJP010000020">
    <property type="protein sequence ID" value="KAK9059850.1"/>
    <property type="molecule type" value="Genomic_DNA"/>
</dbReference>
<comment type="caution">
    <text evidence="3">The sequence shown here is derived from an EMBL/GenBank/DDBJ whole genome shotgun (WGS) entry which is preliminary data.</text>
</comment>
<dbReference type="Pfam" id="PF24758">
    <property type="entry name" value="LRR_At5g56370"/>
    <property type="match status" value="1"/>
</dbReference>
<evidence type="ECO:0000256" key="1">
    <source>
        <dbReference type="SAM" id="MobiDB-lite"/>
    </source>
</evidence>